<feature type="non-terminal residue" evidence="2">
    <location>
        <position position="1"/>
    </location>
</feature>
<reference evidence="2 3" key="1">
    <citation type="submission" date="2020-02" db="EMBL/GenBank/DDBJ databases">
        <title>Draft genome sequence of two Spirosoma agri KCTC 52727 and Spirosoma terrae KCTC 52035.</title>
        <authorList>
            <person name="Rojas J."/>
            <person name="Ambika Manirajan B."/>
            <person name="Suarez C."/>
            <person name="Ratering S."/>
            <person name="Schnell S."/>
        </authorList>
    </citation>
    <scope>NUCLEOTIDE SEQUENCE [LARGE SCALE GENOMIC DNA]</scope>
    <source>
        <strain evidence="2 3">KCTC 52035</strain>
    </source>
</reference>
<proteinExistence type="predicted"/>
<dbReference type="EMBL" id="JAAFZH010000045">
    <property type="protein sequence ID" value="NDU99346.1"/>
    <property type="molecule type" value="Genomic_DNA"/>
</dbReference>
<feature type="domain" description="Dystroglycan-type cadherin-like" evidence="1">
    <location>
        <begin position="161"/>
        <end position="259"/>
    </location>
</feature>
<dbReference type="SUPFAM" id="SSF49313">
    <property type="entry name" value="Cadherin-like"/>
    <property type="match status" value="3"/>
</dbReference>
<dbReference type="Proteomes" id="UP000474175">
    <property type="component" value="Unassembled WGS sequence"/>
</dbReference>
<keyword evidence="3" id="KW-1185">Reference proteome</keyword>
<feature type="domain" description="Dystroglycan-type cadherin-like" evidence="1">
    <location>
        <begin position="260"/>
        <end position="358"/>
    </location>
</feature>
<dbReference type="PANTHER" id="PTHR21559:SF21">
    <property type="entry name" value="DYSTROGLYCAN 1"/>
    <property type="match status" value="1"/>
</dbReference>
<dbReference type="Gene3D" id="2.60.40.10">
    <property type="entry name" value="Immunoglobulins"/>
    <property type="match status" value="3"/>
</dbReference>
<evidence type="ECO:0000313" key="3">
    <source>
        <dbReference type="Proteomes" id="UP000474175"/>
    </source>
</evidence>
<dbReference type="GO" id="GO:0016011">
    <property type="term" value="C:dystroglycan complex"/>
    <property type="evidence" value="ECO:0007669"/>
    <property type="project" value="TreeGrafter"/>
</dbReference>
<protein>
    <recommendedName>
        <fullName evidence="1">Dystroglycan-type cadherin-like domain-containing protein</fullName>
    </recommendedName>
</protein>
<dbReference type="InterPro" id="IPR006644">
    <property type="entry name" value="Cadg"/>
</dbReference>
<dbReference type="InterPro" id="IPR015919">
    <property type="entry name" value="Cadherin-like_sf"/>
</dbReference>
<comment type="caution">
    <text evidence="2">The sequence shown here is derived from an EMBL/GenBank/DDBJ whole genome shotgun (WGS) entry which is preliminary data.</text>
</comment>
<gene>
    <name evidence="2" type="ORF">GK108_31015</name>
</gene>
<evidence type="ECO:0000259" key="1">
    <source>
        <dbReference type="SMART" id="SM00736"/>
    </source>
</evidence>
<name>A0A6L9LFL4_9BACT</name>
<dbReference type="GO" id="GO:0043236">
    <property type="term" value="F:laminin binding"/>
    <property type="evidence" value="ECO:0007669"/>
    <property type="project" value="TreeGrafter"/>
</dbReference>
<organism evidence="2 3">
    <name type="scientific">Spirosoma terrae</name>
    <dbReference type="NCBI Taxonomy" id="1968276"/>
    <lineage>
        <taxon>Bacteria</taxon>
        <taxon>Pseudomonadati</taxon>
        <taxon>Bacteroidota</taxon>
        <taxon>Cytophagia</taxon>
        <taxon>Cytophagales</taxon>
        <taxon>Cytophagaceae</taxon>
        <taxon>Spirosoma</taxon>
    </lineage>
</organism>
<dbReference type="SMART" id="SM00736">
    <property type="entry name" value="CADG"/>
    <property type="match status" value="2"/>
</dbReference>
<accession>A0A6L9LFL4</accession>
<dbReference type="AlphaFoldDB" id="A0A6L9LFL4"/>
<dbReference type="PANTHER" id="PTHR21559">
    <property type="entry name" value="DYSTROGLYCAN-RELATED"/>
    <property type="match status" value="1"/>
</dbReference>
<dbReference type="Pfam" id="PF05345">
    <property type="entry name" value="He_PIG"/>
    <property type="match status" value="3"/>
</dbReference>
<feature type="non-terminal residue" evidence="2">
    <location>
        <position position="366"/>
    </location>
</feature>
<sequence>TPNSLSISITGLPTGLALASNNTITGTPSTTLGSPHTLTVTATDPAGLSVNTHLLLTISPATVTNPTLFTITSVNTLSCVTISATERQLTFLPLYAASNGSAITFTALGLLTPTTATGPYTIRVYTDNSPISLQAQQNGQTASFAYNWLAACGAPANTAPTVANVIPPQSATVGQLFTYAIPINTFTDKETPNSLSISVSGLPNGLALVSNNTITGTPSTTIGSPITLTVTATDPAGLSVATPLVLTINPAPTPVNTAPTVANVIPPQSATVGQPFTFAIPASTFTDKETPNSLTITITGLPTGLALASNNTITGTPSTTLGSPHTLTVTATDPAGLSVNTPLLLTISPTPAPVNTAPTVANAIPP</sequence>
<dbReference type="InterPro" id="IPR013783">
    <property type="entry name" value="Ig-like_fold"/>
</dbReference>
<dbReference type="RefSeq" id="WP_212592932.1">
    <property type="nucleotide sequence ID" value="NZ_JAAFZH010000045.1"/>
</dbReference>
<dbReference type="GO" id="GO:0005509">
    <property type="term" value="F:calcium ion binding"/>
    <property type="evidence" value="ECO:0007669"/>
    <property type="project" value="InterPro"/>
</dbReference>
<evidence type="ECO:0000313" key="2">
    <source>
        <dbReference type="EMBL" id="NDU99346.1"/>
    </source>
</evidence>